<dbReference type="Pfam" id="PF02302">
    <property type="entry name" value="PTS_IIB"/>
    <property type="match status" value="1"/>
</dbReference>
<evidence type="ECO:0000313" key="4">
    <source>
        <dbReference type="Proteomes" id="UP000198892"/>
    </source>
</evidence>
<evidence type="ECO:0000259" key="2">
    <source>
        <dbReference type="PROSITE" id="PS51099"/>
    </source>
</evidence>
<dbReference type="GO" id="GO:0008982">
    <property type="term" value="F:protein-N(PI)-phosphohistidine-sugar phosphotransferase activity"/>
    <property type="evidence" value="ECO:0007669"/>
    <property type="project" value="InterPro"/>
</dbReference>
<dbReference type="InterPro" id="IPR013011">
    <property type="entry name" value="PTS_EIIB_2"/>
</dbReference>
<dbReference type="CDD" id="cd05563">
    <property type="entry name" value="PTS_IIB_ascorbate"/>
    <property type="match status" value="1"/>
</dbReference>
<feature type="domain" description="PTS EIIB type-2" evidence="2">
    <location>
        <begin position="5"/>
        <end position="96"/>
    </location>
</feature>
<organism evidence="3 4">
    <name type="scientific">Salibacterium halotolerans</name>
    <dbReference type="NCBI Taxonomy" id="1884432"/>
    <lineage>
        <taxon>Bacteria</taxon>
        <taxon>Bacillati</taxon>
        <taxon>Bacillota</taxon>
        <taxon>Bacilli</taxon>
        <taxon>Bacillales</taxon>
        <taxon>Bacillaceae</taxon>
    </lineage>
</organism>
<keyword evidence="1" id="KW-0808">Transferase</keyword>
<dbReference type="InterPro" id="IPR036095">
    <property type="entry name" value="PTS_EIIB-like_sf"/>
</dbReference>
<evidence type="ECO:0000256" key="1">
    <source>
        <dbReference type="ARBA" id="ARBA00022679"/>
    </source>
</evidence>
<dbReference type="STRING" id="1884432.SAMN05518683_104161"/>
<evidence type="ECO:0000313" key="3">
    <source>
        <dbReference type="EMBL" id="SFP34694.1"/>
    </source>
</evidence>
<reference evidence="4" key="1">
    <citation type="submission" date="2016-10" db="EMBL/GenBank/DDBJ databases">
        <authorList>
            <person name="Varghese N."/>
            <person name="Submissions S."/>
        </authorList>
    </citation>
    <scope>NUCLEOTIDE SEQUENCE [LARGE SCALE GENOMIC DNA]</scope>
    <source>
        <strain evidence="4">S7</strain>
    </source>
</reference>
<dbReference type="RefSeq" id="WP_093335792.1">
    <property type="nucleotide sequence ID" value="NZ_FOXD01000004.1"/>
</dbReference>
<gene>
    <name evidence="3" type="ORF">SAMN05518683_104161</name>
</gene>
<dbReference type="PROSITE" id="PS51257">
    <property type="entry name" value="PROKAR_LIPOPROTEIN"/>
    <property type="match status" value="1"/>
</dbReference>
<dbReference type="AlphaFoldDB" id="A0A1I5PKS7"/>
<name>A0A1I5PKS7_9BACI</name>
<dbReference type="PROSITE" id="PS51099">
    <property type="entry name" value="PTS_EIIB_TYPE_2"/>
    <property type="match status" value="1"/>
</dbReference>
<dbReference type="InterPro" id="IPR003501">
    <property type="entry name" value="PTS_EIIB_2/3"/>
</dbReference>
<accession>A0A1I5PKS7</accession>
<proteinExistence type="predicted"/>
<dbReference type="Gene3D" id="3.40.50.2300">
    <property type="match status" value="1"/>
</dbReference>
<protein>
    <submittedName>
        <fullName evidence="3">PTS system, ascorbate-specific IIB component</fullName>
    </submittedName>
</protein>
<dbReference type="GO" id="GO:0009401">
    <property type="term" value="P:phosphoenolpyruvate-dependent sugar phosphotransferase system"/>
    <property type="evidence" value="ECO:0007669"/>
    <property type="project" value="InterPro"/>
</dbReference>
<dbReference type="OrthoDB" id="6603449at2"/>
<dbReference type="EMBL" id="FOXD01000004">
    <property type="protein sequence ID" value="SFP34694.1"/>
    <property type="molecule type" value="Genomic_DNA"/>
</dbReference>
<sequence length="96" mass="10764">MNKKPEILMVCGAGLGSSFACEMNVEDVLKEQNMEAKLSHCDISTASSTPADVIVTGANFESQFKQYDIQIPIIYLQRMVDKNEIRDKLLPELEKL</sequence>
<dbReference type="SUPFAM" id="SSF52794">
    <property type="entry name" value="PTS system IIB component-like"/>
    <property type="match status" value="1"/>
</dbReference>
<keyword evidence="4" id="KW-1185">Reference proteome</keyword>
<dbReference type="Proteomes" id="UP000198892">
    <property type="component" value="Unassembled WGS sequence"/>
</dbReference>